<dbReference type="PROSITE" id="PS51898">
    <property type="entry name" value="TYR_RECOMBINASE"/>
    <property type="match status" value="1"/>
</dbReference>
<gene>
    <name evidence="4" type="ORF">E1293_19245</name>
</gene>
<dbReference type="Proteomes" id="UP000295578">
    <property type="component" value="Unassembled WGS sequence"/>
</dbReference>
<evidence type="ECO:0000313" key="4">
    <source>
        <dbReference type="EMBL" id="TDD81166.1"/>
    </source>
</evidence>
<dbReference type="Pfam" id="PF00589">
    <property type="entry name" value="Phage_integrase"/>
    <property type="match status" value="1"/>
</dbReference>
<feature type="compositionally biased region" description="Basic residues" evidence="2">
    <location>
        <begin position="102"/>
        <end position="119"/>
    </location>
</feature>
<dbReference type="InterPro" id="IPR002104">
    <property type="entry name" value="Integrase_catalytic"/>
</dbReference>
<protein>
    <recommendedName>
        <fullName evidence="3">Tyr recombinase domain-containing protein</fullName>
    </recommendedName>
</protein>
<dbReference type="InterPro" id="IPR013762">
    <property type="entry name" value="Integrase-like_cat_sf"/>
</dbReference>
<reference evidence="4 5" key="1">
    <citation type="submission" date="2019-03" db="EMBL/GenBank/DDBJ databases">
        <title>Draft genome sequences of novel Actinobacteria.</title>
        <authorList>
            <person name="Sahin N."/>
            <person name="Ay H."/>
            <person name="Saygin H."/>
        </authorList>
    </citation>
    <scope>NUCLEOTIDE SEQUENCE [LARGE SCALE GENOMIC DNA]</scope>
    <source>
        <strain evidence="4 5">DSM 45941</strain>
    </source>
</reference>
<dbReference type="OrthoDB" id="9805859at2"/>
<dbReference type="Gene3D" id="1.10.443.10">
    <property type="entry name" value="Intergrase catalytic core"/>
    <property type="match status" value="1"/>
</dbReference>
<dbReference type="GO" id="GO:0003677">
    <property type="term" value="F:DNA binding"/>
    <property type="evidence" value="ECO:0007669"/>
    <property type="project" value="InterPro"/>
</dbReference>
<dbReference type="RefSeq" id="WP_132198804.1">
    <property type="nucleotide sequence ID" value="NZ_SMKY01000081.1"/>
</dbReference>
<evidence type="ECO:0000259" key="3">
    <source>
        <dbReference type="PROSITE" id="PS51898"/>
    </source>
</evidence>
<organism evidence="4 5">
    <name type="scientific">Actinomadura darangshiensis</name>
    <dbReference type="NCBI Taxonomy" id="705336"/>
    <lineage>
        <taxon>Bacteria</taxon>
        <taxon>Bacillati</taxon>
        <taxon>Actinomycetota</taxon>
        <taxon>Actinomycetes</taxon>
        <taxon>Streptosporangiales</taxon>
        <taxon>Thermomonosporaceae</taxon>
        <taxon>Actinomadura</taxon>
    </lineage>
</organism>
<dbReference type="EMBL" id="SMKY01000081">
    <property type="protein sequence ID" value="TDD81166.1"/>
    <property type="molecule type" value="Genomic_DNA"/>
</dbReference>
<dbReference type="GO" id="GO:0006310">
    <property type="term" value="P:DNA recombination"/>
    <property type="evidence" value="ECO:0007669"/>
    <property type="project" value="UniProtKB-KW"/>
</dbReference>
<dbReference type="InterPro" id="IPR011010">
    <property type="entry name" value="DNA_brk_join_enz"/>
</dbReference>
<feature type="region of interest" description="Disordered" evidence="2">
    <location>
        <begin position="74"/>
        <end position="128"/>
    </location>
</feature>
<dbReference type="SUPFAM" id="SSF56349">
    <property type="entry name" value="DNA breaking-rejoining enzymes"/>
    <property type="match status" value="1"/>
</dbReference>
<evidence type="ECO:0000256" key="2">
    <source>
        <dbReference type="SAM" id="MobiDB-lite"/>
    </source>
</evidence>
<feature type="compositionally biased region" description="Basic residues" evidence="2">
    <location>
        <begin position="79"/>
        <end position="94"/>
    </location>
</feature>
<name>A0A4R5B9D7_9ACTN</name>
<accession>A0A4R5B9D7</accession>
<evidence type="ECO:0000313" key="5">
    <source>
        <dbReference type="Proteomes" id="UP000295578"/>
    </source>
</evidence>
<proteinExistence type="predicted"/>
<dbReference type="GO" id="GO:0015074">
    <property type="term" value="P:DNA integration"/>
    <property type="evidence" value="ECO:0007669"/>
    <property type="project" value="InterPro"/>
</dbReference>
<keyword evidence="1" id="KW-0233">DNA recombination</keyword>
<dbReference type="AlphaFoldDB" id="A0A4R5B9D7"/>
<evidence type="ECO:0000256" key="1">
    <source>
        <dbReference type="ARBA" id="ARBA00023172"/>
    </source>
</evidence>
<keyword evidence="5" id="KW-1185">Reference proteome</keyword>
<sequence>MIAEQDMPPIRLHDLRHGAATLALAAGVELKVVQEMLGHSSIVLTADTYTSVLPQVAHTAAEKTAALLMHAAGIVPGTNRRRGKAPTRRKRRAPRNGQTRLPRQRTSRTNRLTRARPRARPAAQPPAW</sequence>
<feature type="domain" description="Tyr recombinase" evidence="3">
    <location>
        <begin position="1"/>
        <end position="62"/>
    </location>
</feature>
<comment type="caution">
    <text evidence="4">The sequence shown here is derived from an EMBL/GenBank/DDBJ whole genome shotgun (WGS) entry which is preliminary data.</text>
</comment>